<dbReference type="PANTHER" id="PTHR38030:SF2">
    <property type="entry name" value="PROTOPORPHYRINOGEN IX DEHYDROGENASE [QUINONE]"/>
    <property type="match status" value="1"/>
</dbReference>
<dbReference type="PANTHER" id="PTHR38030">
    <property type="entry name" value="PROTOPORPHYRINOGEN IX DEHYDROGENASE [MENAQUINONE]"/>
    <property type="match status" value="1"/>
</dbReference>
<dbReference type="GO" id="GO:0006783">
    <property type="term" value="P:heme biosynthetic process"/>
    <property type="evidence" value="ECO:0007669"/>
    <property type="project" value="TreeGrafter"/>
</dbReference>
<dbReference type="GO" id="GO:0010181">
    <property type="term" value="F:FMN binding"/>
    <property type="evidence" value="ECO:0007669"/>
    <property type="project" value="TreeGrafter"/>
</dbReference>
<dbReference type="NCBIfam" id="NF008316">
    <property type="entry name" value="PRK11104.1"/>
    <property type="match status" value="1"/>
</dbReference>
<reference evidence="2 3" key="1">
    <citation type="submission" date="2019-08" db="EMBL/GenBank/DDBJ databases">
        <title>In-depth cultivation of the pig gut microbiome towards novel bacterial diversity and tailored functional studies.</title>
        <authorList>
            <person name="Wylensek D."/>
            <person name="Hitch T.C.A."/>
            <person name="Clavel T."/>
        </authorList>
    </citation>
    <scope>NUCLEOTIDE SEQUENCE [LARGE SCALE GENOMIC DNA]</scope>
    <source>
        <strain evidence="2 3">WB03_NA08</strain>
    </source>
</reference>
<dbReference type="Pfam" id="PF12724">
    <property type="entry name" value="Flavodoxin_5"/>
    <property type="match status" value="1"/>
</dbReference>
<evidence type="ECO:0000259" key="1">
    <source>
        <dbReference type="Pfam" id="PF12724"/>
    </source>
</evidence>
<organism evidence="2 3">
    <name type="scientific">Scrofimicrobium canadense</name>
    <dbReference type="NCBI Taxonomy" id="2652290"/>
    <lineage>
        <taxon>Bacteria</taxon>
        <taxon>Bacillati</taxon>
        <taxon>Actinomycetota</taxon>
        <taxon>Actinomycetes</taxon>
        <taxon>Actinomycetales</taxon>
        <taxon>Actinomycetaceae</taxon>
        <taxon>Scrofimicrobium</taxon>
    </lineage>
</organism>
<name>A0A6N7VQM5_9ACTO</name>
<dbReference type="Gene3D" id="3.40.50.360">
    <property type="match status" value="1"/>
</dbReference>
<gene>
    <name evidence="2" type="primary">hemG</name>
    <name evidence="2" type="ORF">FYJ24_04565</name>
</gene>
<evidence type="ECO:0000313" key="3">
    <source>
        <dbReference type="Proteomes" id="UP000470875"/>
    </source>
</evidence>
<dbReference type="AlphaFoldDB" id="A0A6N7VQM5"/>
<evidence type="ECO:0000313" key="2">
    <source>
        <dbReference type="EMBL" id="MSS84049.1"/>
    </source>
</evidence>
<dbReference type="EC" id="1.3.5.3" evidence="2"/>
<sequence length="192" mass="21872">MSERVLIIYGSRFGHSRDVSTHIAKAIHEAQPALQSTIIDIDDAKGSLNGTGLSRYRAVVIAASVQYGHIDKRVERWVKKNLSYVQQIPSLLVTISLSARKFTDDTPAPEEHTYTSKFLDHTGWHPDRIEIAAGRLEYPRYNFFDKTMIRFIMHISGGVTDRTSTIEYTNWDRLTDVAKDFVQLVENTNSEN</sequence>
<dbReference type="InterPro" id="IPR029039">
    <property type="entry name" value="Flavoprotein-like_sf"/>
</dbReference>
<feature type="domain" description="Flavodoxin" evidence="1">
    <location>
        <begin position="6"/>
        <end position="162"/>
    </location>
</feature>
<protein>
    <submittedName>
        <fullName evidence="2">Menaquinone-dependent protoporphyrinogen IX dehydrogenase</fullName>
        <ecNumber evidence="2">1.3.5.3</ecNumber>
    </submittedName>
</protein>
<keyword evidence="2" id="KW-0560">Oxidoreductase</keyword>
<comment type="caution">
    <text evidence="2">The sequence shown here is derived from an EMBL/GenBank/DDBJ whole genome shotgun (WGS) entry which is preliminary data.</text>
</comment>
<dbReference type="EMBL" id="VULO01000004">
    <property type="protein sequence ID" value="MSS84049.1"/>
    <property type="molecule type" value="Genomic_DNA"/>
</dbReference>
<accession>A0A6N7VQM5</accession>
<dbReference type="RefSeq" id="WP_154544012.1">
    <property type="nucleotide sequence ID" value="NZ_VULO01000004.1"/>
</dbReference>
<proteinExistence type="predicted"/>
<dbReference type="SUPFAM" id="SSF52218">
    <property type="entry name" value="Flavoproteins"/>
    <property type="match status" value="1"/>
</dbReference>
<keyword evidence="3" id="KW-1185">Reference proteome</keyword>
<dbReference type="InterPro" id="IPR026816">
    <property type="entry name" value="Flavodoxin_dom"/>
</dbReference>
<dbReference type="GO" id="GO:0070819">
    <property type="term" value="F:menaquinone-dependent protoporphyrinogen oxidase activity"/>
    <property type="evidence" value="ECO:0007669"/>
    <property type="project" value="TreeGrafter"/>
</dbReference>
<dbReference type="Proteomes" id="UP000470875">
    <property type="component" value="Unassembled WGS sequence"/>
</dbReference>
<dbReference type="InterPro" id="IPR052200">
    <property type="entry name" value="Protoporphyrinogen_IX_DH"/>
</dbReference>